<dbReference type="EMBL" id="BMAV01027633">
    <property type="protein sequence ID" value="GFS61042.1"/>
    <property type="molecule type" value="Genomic_DNA"/>
</dbReference>
<accession>A0A8X6KN15</accession>
<protein>
    <submittedName>
        <fullName evidence="1">Uncharacterized protein</fullName>
    </submittedName>
</protein>
<reference evidence="1" key="1">
    <citation type="submission" date="2020-08" db="EMBL/GenBank/DDBJ databases">
        <title>Multicomponent nature underlies the extraordinary mechanical properties of spider dragline silk.</title>
        <authorList>
            <person name="Kono N."/>
            <person name="Nakamura H."/>
            <person name="Mori M."/>
            <person name="Yoshida Y."/>
            <person name="Ohtoshi R."/>
            <person name="Malay A.D."/>
            <person name="Moran D.A.P."/>
            <person name="Tomita M."/>
            <person name="Numata K."/>
            <person name="Arakawa K."/>
        </authorList>
    </citation>
    <scope>NUCLEOTIDE SEQUENCE</scope>
</reference>
<proteinExistence type="predicted"/>
<evidence type="ECO:0000313" key="1">
    <source>
        <dbReference type="EMBL" id="GFS61042.1"/>
    </source>
</evidence>
<evidence type="ECO:0000313" key="2">
    <source>
        <dbReference type="Proteomes" id="UP000886998"/>
    </source>
</evidence>
<gene>
    <name evidence="1" type="ORF">TNIN_51661</name>
</gene>
<sequence>MHCIRSTTNGNTAEAKRLYKKRFPNYDFSIGEHFNNCSGNSYRRVHSKLLPEAATPSKVDKHPAVTIQTQPGQHPHPGVQICRNTQSDANCYHSREKAQTATPSLPF</sequence>
<dbReference type="AlphaFoldDB" id="A0A8X6KN15"/>
<name>A0A8X6KN15_9ARAC</name>
<comment type="caution">
    <text evidence="1">The sequence shown here is derived from an EMBL/GenBank/DDBJ whole genome shotgun (WGS) entry which is preliminary data.</text>
</comment>
<dbReference type="Proteomes" id="UP000886998">
    <property type="component" value="Unassembled WGS sequence"/>
</dbReference>
<organism evidence="1 2">
    <name type="scientific">Trichonephila inaurata madagascariensis</name>
    <dbReference type="NCBI Taxonomy" id="2747483"/>
    <lineage>
        <taxon>Eukaryota</taxon>
        <taxon>Metazoa</taxon>
        <taxon>Ecdysozoa</taxon>
        <taxon>Arthropoda</taxon>
        <taxon>Chelicerata</taxon>
        <taxon>Arachnida</taxon>
        <taxon>Araneae</taxon>
        <taxon>Araneomorphae</taxon>
        <taxon>Entelegynae</taxon>
        <taxon>Araneoidea</taxon>
        <taxon>Nephilidae</taxon>
        <taxon>Trichonephila</taxon>
        <taxon>Trichonephila inaurata</taxon>
    </lineage>
</organism>
<keyword evidence="2" id="KW-1185">Reference proteome</keyword>